<evidence type="ECO:0000313" key="1">
    <source>
        <dbReference type="EMBL" id="SOQ47844.1"/>
    </source>
</evidence>
<sequence length="80" mass="8928">MVKSRFTLYSGIIPMPGENHPMTSLALGEARKSVRLLLTKNHPVPTPAFRTGASVNPRGIPQLRIRHQPYWAPSVERKLG</sequence>
<protein>
    <submittedName>
        <fullName evidence="1">SFRICE_011682</fullName>
    </submittedName>
</protein>
<gene>
    <name evidence="1" type="ORF">SFRICE_011682</name>
</gene>
<dbReference type="AlphaFoldDB" id="A0A2H1W5R0"/>
<name>A0A2H1W5R0_SPOFR</name>
<reference evidence="1" key="1">
    <citation type="submission" date="2016-07" db="EMBL/GenBank/DDBJ databases">
        <authorList>
            <person name="Bretaudeau A."/>
        </authorList>
    </citation>
    <scope>NUCLEOTIDE SEQUENCE</scope>
    <source>
        <strain evidence="1">Rice</strain>
        <tissue evidence="1">Whole body</tissue>
    </source>
</reference>
<organism evidence="1">
    <name type="scientific">Spodoptera frugiperda</name>
    <name type="common">Fall armyworm</name>
    <dbReference type="NCBI Taxonomy" id="7108"/>
    <lineage>
        <taxon>Eukaryota</taxon>
        <taxon>Metazoa</taxon>
        <taxon>Ecdysozoa</taxon>
        <taxon>Arthropoda</taxon>
        <taxon>Hexapoda</taxon>
        <taxon>Insecta</taxon>
        <taxon>Pterygota</taxon>
        <taxon>Neoptera</taxon>
        <taxon>Endopterygota</taxon>
        <taxon>Lepidoptera</taxon>
        <taxon>Glossata</taxon>
        <taxon>Ditrysia</taxon>
        <taxon>Noctuoidea</taxon>
        <taxon>Noctuidae</taxon>
        <taxon>Amphipyrinae</taxon>
        <taxon>Spodoptera</taxon>
    </lineage>
</organism>
<dbReference type="EMBL" id="ODYU01006204">
    <property type="protein sequence ID" value="SOQ47844.1"/>
    <property type="molecule type" value="Genomic_DNA"/>
</dbReference>
<accession>A0A2H1W5R0</accession>
<proteinExistence type="predicted"/>